<name>A0ABN2P5X5_9ACTN</name>
<feature type="compositionally biased region" description="Basic and acidic residues" evidence="1">
    <location>
        <begin position="245"/>
        <end position="256"/>
    </location>
</feature>
<comment type="caution">
    <text evidence="3">The sequence shown here is derived from an EMBL/GenBank/DDBJ whole genome shotgun (WGS) entry which is preliminary data.</text>
</comment>
<keyword evidence="4" id="KW-1185">Reference proteome</keyword>
<dbReference type="EMBL" id="BAAAMJ010000024">
    <property type="protein sequence ID" value="GAA1913420.1"/>
    <property type="molecule type" value="Genomic_DNA"/>
</dbReference>
<evidence type="ECO:0000256" key="2">
    <source>
        <dbReference type="SAM" id="SignalP"/>
    </source>
</evidence>
<evidence type="ECO:0008006" key="5">
    <source>
        <dbReference type="Google" id="ProtNLM"/>
    </source>
</evidence>
<proteinExistence type="predicted"/>
<feature type="region of interest" description="Disordered" evidence="1">
    <location>
        <begin position="236"/>
        <end position="256"/>
    </location>
</feature>
<evidence type="ECO:0000313" key="3">
    <source>
        <dbReference type="EMBL" id="GAA1913420.1"/>
    </source>
</evidence>
<keyword evidence="2" id="KW-0732">Signal</keyword>
<organism evidence="3 4">
    <name type="scientific">Streptomyces sodiiphilus</name>
    <dbReference type="NCBI Taxonomy" id="226217"/>
    <lineage>
        <taxon>Bacteria</taxon>
        <taxon>Bacillati</taxon>
        <taxon>Actinomycetota</taxon>
        <taxon>Actinomycetes</taxon>
        <taxon>Kitasatosporales</taxon>
        <taxon>Streptomycetaceae</taxon>
        <taxon>Streptomyces</taxon>
    </lineage>
</organism>
<protein>
    <recommendedName>
        <fullName evidence="5">Secreted protein</fullName>
    </recommendedName>
</protein>
<evidence type="ECO:0000256" key="1">
    <source>
        <dbReference type="SAM" id="MobiDB-lite"/>
    </source>
</evidence>
<dbReference type="RefSeq" id="WP_344261318.1">
    <property type="nucleotide sequence ID" value="NZ_BAAAMJ010000024.1"/>
</dbReference>
<feature type="chain" id="PRO_5046136926" description="Secreted protein" evidence="2">
    <location>
        <begin position="28"/>
        <end position="256"/>
    </location>
</feature>
<accession>A0ABN2P5X5</accession>
<feature type="signal peptide" evidence="2">
    <location>
        <begin position="1"/>
        <end position="27"/>
    </location>
</feature>
<dbReference type="Proteomes" id="UP001501303">
    <property type="component" value="Unassembled WGS sequence"/>
</dbReference>
<gene>
    <name evidence="3" type="ORF">GCM10009716_23730</name>
</gene>
<sequence>MRITRKTGVLLASATAGALVLSSGAMAVGAVADDDTPVAEAPAEAGQPTGIEQLQDLREAIAPVTAALQAASAREGRLSQAEAERHTEAIREALRPLLEGAGQAPAEGQILPADDIAPADAAEADGARSQVDVIAEAATAGDVERASETLREALEAASALMPGLGALLPDLGDVPGEADAAEDADASQEAGLAGQWELVEGSGYPQEAEIEAGFEEDADVTEEWDVAGESQAEILPAAPDSAAEALERMPEQQDIG</sequence>
<reference evidence="3 4" key="1">
    <citation type="journal article" date="2019" name="Int. J. Syst. Evol. Microbiol.">
        <title>The Global Catalogue of Microorganisms (GCM) 10K type strain sequencing project: providing services to taxonomists for standard genome sequencing and annotation.</title>
        <authorList>
            <consortium name="The Broad Institute Genomics Platform"/>
            <consortium name="The Broad Institute Genome Sequencing Center for Infectious Disease"/>
            <person name="Wu L."/>
            <person name="Ma J."/>
        </authorList>
    </citation>
    <scope>NUCLEOTIDE SEQUENCE [LARGE SCALE GENOMIC DNA]</scope>
    <source>
        <strain evidence="3 4">JCM 13581</strain>
    </source>
</reference>
<evidence type="ECO:0000313" key="4">
    <source>
        <dbReference type="Proteomes" id="UP001501303"/>
    </source>
</evidence>